<reference evidence="1 2" key="1">
    <citation type="submission" date="2020-10" db="EMBL/GenBank/DDBJ databases">
        <title>Complete genome sequence of Paludibaculum fermentans P105T, a facultatively anaerobic acidobacterium capable of dissimilatory Fe(III) reduction.</title>
        <authorList>
            <person name="Dedysh S.N."/>
            <person name="Beletsky A.V."/>
            <person name="Kulichevskaya I.S."/>
            <person name="Mardanov A.V."/>
            <person name="Ravin N.V."/>
        </authorList>
    </citation>
    <scope>NUCLEOTIDE SEQUENCE [LARGE SCALE GENOMIC DNA]</scope>
    <source>
        <strain evidence="1 2">P105</strain>
    </source>
</reference>
<accession>A0A7S7NYS0</accession>
<dbReference type="InterPro" id="IPR009241">
    <property type="entry name" value="HigB-like"/>
</dbReference>
<name>A0A7S7NYS0_PALFE</name>
<evidence type="ECO:0000313" key="1">
    <source>
        <dbReference type="EMBL" id="QOY92261.1"/>
    </source>
</evidence>
<dbReference type="Pfam" id="PF05973">
    <property type="entry name" value="Gp49"/>
    <property type="match status" value="1"/>
</dbReference>
<dbReference type="Proteomes" id="UP000593892">
    <property type="component" value="Chromosome"/>
</dbReference>
<proteinExistence type="predicted"/>
<protein>
    <submittedName>
        <fullName evidence="1">Type II toxin-antitoxin system RelE/ParE family toxin</fullName>
    </submittedName>
</protein>
<sequence length="123" mass="14356">MKWEVDLHDDFVPEYGELHKDVQDELLAHIELLEHFGPQLGRPRVDTLNGSRHANRKELRFDTAEGVWRFAFAFDPKRRAIILCGGDKSGGSGKRFYRQLIDRADDRFDAHLAVIRKQKKIEK</sequence>
<evidence type="ECO:0000313" key="2">
    <source>
        <dbReference type="Proteomes" id="UP000593892"/>
    </source>
</evidence>
<gene>
    <name evidence="1" type="ORF">IRI77_34870</name>
</gene>
<keyword evidence="2" id="KW-1185">Reference proteome</keyword>
<dbReference type="KEGG" id="pfer:IRI77_34870"/>
<dbReference type="RefSeq" id="WP_194453915.1">
    <property type="nucleotide sequence ID" value="NZ_CP063849.1"/>
</dbReference>
<dbReference type="AlphaFoldDB" id="A0A7S7NYS0"/>
<dbReference type="EMBL" id="CP063849">
    <property type="protein sequence ID" value="QOY92261.1"/>
    <property type="molecule type" value="Genomic_DNA"/>
</dbReference>
<organism evidence="1 2">
    <name type="scientific">Paludibaculum fermentans</name>
    <dbReference type="NCBI Taxonomy" id="1473598"/>
    <lineage>
        <taxon>Bacteria</taxon>
        <taxon>Pseudomonadati</taxon>
        <taxon>Acidobacteriota</taxon>
        <taxon>Terriglobia</taxon>
        <taxon>Bryobacterales</taxon>
        <taxon>Bryobacteraceae</taxon>
        <taxon>Paludibaculum</taxon>
    </lineage>
</organism>